<evidence type="ECO:0000259" key="5">
    <source>
        <dbReference type="PROSITE" id="PS50893"/>
    </source>
</evidence>
<organism evidence="6">
    <name type="scientific">Pseudothermotoga hypogea</name>
    <dbReference type="NCBI Taxonomy" id="57487"/>
    <lineage>
        <taxon>Bacteria</taxon>
        <taxon>Thermotogati</taxon>
        <taxon>Thermotogota</taxon>
        <taxon>Thermotogae</taxon>
        <taxon>Thermotogales</taxon>
        <taxon>Thermotogaceae</taxon>
        <taxon>Pseudothermotoga</taxon>
    </lineage>
</organism>
<dbReference type="InterPro" id="IPR050153">
    <property type="entry name" value="Metal_Ion_Import_ABC"/>
</dbReference>
<reference evidence="6" key="1">
    <citation type="journal article" date="2020" name="mSystems">
        <title>Genome- and Community-Level Interaction Insights into Carbon Utilization and Element Cycling Functions of Hydrothermarchaeota in Hydrothermal Sediment.</title>
        <authorList>
            <person name="Zhou Z."/>
            <person name="Liu Y."/>
            <person name="Xu W."/>
            <person name="Pan J."/>
            <person name="Luo Z.H."/>
            <person name="Li M."/>
        </authorList>
    </citation>
    <scope>NUCLEOTIDE SEQUENCE [LARGE SCALE GENOMIC DNA]</scope>
    <source>
        <strain evidence="6">SpSt-86</strain>
    </source>
</reference>
<dbReference type="Pfam" id="PF00005">
    <property type="entry name" value="ABC_tran"/>
    <property type="match status" value="1"/>
</dbReference>
<dbReference type="InterPro" id="IPR003593">
    <property type="entry name" value="AAA+_ATPase"/>
</dbReference>
<dbReference type="SMART" id="SM00382">
    <property type="entry name" value="AAA"/>
    <property type="match status" value="1"/>
</dbReference>
<dbReference type="InterPro" id="IPR003439">
    <property type="entry name" value="ABC_transporter-like_ATP-bd"/>
</dbReference>
<dbReference type="EMBL" id="DTKQ01000054">
    <property type="protein sequence ID" value="HGZ80162.1"/>
    <property type="molecule type" value="Genomic_DNA"/>
</dbReference>
<dbReference type="PROSITE" id="PS50893">
    <property type="entry name" value="ABC_TRANSPORTER_2"/>
    <property type="match status" value="1"/>
</dbReference>
<comment type="caution">
    <text evidence="6">The sequence shown here is derived from an EMBL/GenBank/DDBJ whole genome shotgun (WGS) entry which is preliminary data.</text>
</comment>
<dbReference type="InterPro" id="IPR017871">
    <property type="entry name" value="ABC_transporter-like_CS"/>
</dbReference>
<dbReference type="GO" id="GO:0005524">
    <property type="term" value="F:ATP binding"/>
    <property type="evidence" value="ECO:0007669"/>
    <property type="project" value="UniProtKB-KW"/>
</dbReference>
<evidence type="ECO:0000256" key="4">
    <source>
        <dbReference type="ARBA" id="ARBA00022840"/>
    </source>
</evidence>
<keyword evidence="3" id="KW-0547">Nucleotide-binding</keyword>
<evidence type="ECO:0000313" key="6">
    <source>
        <dbReference type="EMBL" id="HGZ80162.1"/>
    </source>
</evidence>
<evidence type="ECO:0000256" key="1">
    <source>
        <dbReference type="ARBA" id="ARBA00005417"/>
    </source>
</evidence>
<feature type="domain" description="ABC transporter" evidence="5">
    <location>
        <begin position="11"/>
        <end position="237"/>
    </location>
</feature>
<proteinExistence type="inferred from homology"/>
<protein>
    <submittedName>
        <fullName evidence="6">Metal ABC transporter ATP-binding protein</fullName>
    </submittedName>
</protein>
<dbReference type="CDD" id="cd03235">
    <property type="entry name" value="ABC_Metallic_Cations"/>
    <property type="match status" value="1"/>
</dbReference>
<dbReference type="InterPro" id="IPR027417">
    <property type="entry name" value="P-loop_NTPase"/>
</dbReference>
<dbReference type="PANTHER" id="PTHR42734">
    <property type="entry name" value="METAL TRANSPORT SYSTEM ATP-BINDING PROTEIN TM_0124-RELATED"/>
    <property type="match status" value="1"/>
</dbReference>
<keyword evidence="4 6" id="KW-0067">ATP-binding</keyword>
<evidence type="ECO:0000256" key="3">
    <source>
        <dbReference type="ARBA" id="ARBA00022741"/>
    </source>
</evidence>
<dbReference type="AlphaFoldDB" id="A0A832I8T3"/>
<dbReference type="PROSITE" id="PS00211">
    <property type="entry name" value="ABC_TRANSPORTER_1"/>
    <property type="match status" value="1"/>
</dbReference>
<accession>A0A832I8T3</accession>
<dbReference type="FunFam" id="3.40.50.300:FF:000134">
    <property type="entry name" value="Iron-enterobactin ABC transporter ATP-binding protein"/>
    <property type="match status" value="1"/>
</dbReference>
<dbReference type="Gene3D" id="3.40.50.300">
    <property type="entry name" value="P-loop containing nucleotide triphosphate hydrolases"/>
    <property type="match status" value="1"/>
</dbReference>
<dbReference type="GO" id="GO:0016887">
    <property type="term" value="F:ATP hydrolysis activity"/>
    <property type="evidence" value="ECO:0007669"/>
    <property type="project" value="InterPro"/>
</dbReference>
<name>A0A832I8T3_9THEM</name>
<dbReference type="PANTHER" id="PTHR42734:SF17">
    <property type="entry name" value="METAL TRANSPORT SYSTEM ATP-BINDING PROTEIN TM_0124-RELATED"/>
    <property type="match status" value="1"/>
</dbReference>
<keyword evidence="2" id="KW-0813">Transport</keyword>
<evidence type="ECO:0000256" key="2">
    <source>
        <dbReference type="ARBA" id="ARBA00022448"/>
    </source>
</evidence>
<gene>
    <name evidence="6" type="ORF">ENW55_09305</name>
</gene>
<sequence>MNSEERILEPLRVENVTVVLNGQEVIKDVSFSIKKEGLYVIVGPNGGGKTTLVKTIMNLLKPSSGSIHIFDQPNHEYLQRNVVGYLPQRSSFRRSFPIRVYDVVKMGLREGKNEKDLVLAALEKVGMRQFSQANFSTLSGGQQQRVLIARAIVSHPKLLVLDEPVTGLDYESQNEFYLLIRSLVQDGTTVLMVTHDVGFAMDFSDQIFCINRTLVCHVSAQEKFSMDSFLVKLYGYGVKPLTHRHGEGE</sequence>
<comment type="similarity">
    <text evidence="1">Belongs to the ABC transporter superfamily.</text>
</comment>
<dbReference type="SUPFAM" id="SSF52540">
    <property type="entry name" value="P-loop containing nucleoside triphosphate hydrolases"/>
    <property type="match status" value="1"/>
</dbReference>